<evidence type="ECO:0000256" key="5">
    <source>
        <dbReference type="ARBA" id="ARBA00023136"/>
    </source>
</evidence>
<feature type="domain" description="DUF2179" evidence="7">
    <location>
        <begin position="223"/>
        <end position="275"/>
    </location>
</feature>
<dbReference type="Pfam" id="PF02588">
    <property type="entry name" value="YitT_membrane"/>
    <property type="match status" value="1"/>
</dbReference>
<dbReference type="InterPro" id="IPR051461">
    <property type="entry name" value="UPF0750_membrane"/>
</dbReference>
<keyword evidence="5 6" id="KW-0472">Membrane</keyword>
<evidence type="ECO:0000256" key="1">
    <source>
        <dbReference type="ARBA" id="ARBA00004651"/>
    </source>
</evidence>
<feature type="transmembrane region" description="Helical" evidence="6">
    <location>
        <begin position="175"/>
        <end position="192"/>
    </location>
</feature>
<dbReference type="Pfam" id="PF10035">
    <property type="entry name" value="DUF2179"/>
    <property type="match status" value="1"/>
</dbReference>
<evidence type="ECO:0000259" key="7">
    <source>
        <dbReference type="Pfam" id="PF10035"/>
    </source>
</evidence>
<dbReference type="PIRSF" id="PIRSF006483">
    <property type="entry name" value="Membrane_protein_YitT"/>
    <property type="match status" value="1"/>
</dbReference>
<feature type="transmembrane region" description="Helical" evidence="6">
    <location>
        <begin position="46"/>
        <end position="72"/>
    </location>
</feature>
<dbReference type="InterPro" id="IPR003740">
    <property type="entry name" value="YitT"/>
</dbReference>
<dbReference type="Proteomes" id="UP000736583">
    <property type="component" value="Unassembled WGS sequence"/>
</dbReference>
<feature type="transmembrane region" description="Helical" evidence="6">
    <location>
        <begin position="103"/>
        <end position="126"/>
    </location>
</feature>
<evidence type="ECO:0000256" key="3">
    <source>
        <dbReference type="ARBA" id="ARBA00022692"/>
    </source>
</evidence>
<keyword evidence="4 6" id="KW-1133">Transmembrane helix</keyword>
<dbReference type="InterPro" id="IPR019264">
    <property type="entry name" value="DUF2179"/>
</dbReference>
<feature type="transmembrane region" description="Helical" evidence="6">
    <location>
        <begin position="79"/>
        <end position="97"/>
    </location>
</feature>
<protein>
    <submittedName>
        <fullName evidence="8">YitT family protein</fullName>
    </submittedName>
</protein>
<keyword evidence="9" id="KW-1185">Reference proteome</keyword>
<evidence type="ECO:0000256" key="6">
    <source>
        <dbReference type="SAM" id="Phobius"/>
    </source>
</evidence>
<reference evidence="8 9" key="1">
    <citation type="submission" date="2021-06" db="EMBL/GenBank/DDBJ databases">
        <authorList>
            <person name="Sun Q."/>
            <person name="Li D."/>
        </authorList>
    </citation>
    <scope>NUCLEOTIDE SEQUENCE [LARGE SCALE GENOMIC DNA]</scope>
    <source>
        <strain evidence="8 9">MSJ-4</strain>
    </source>
</reference>
<sequence length="283" mass="30949">MGRKVRDFIVINLGIAMVALGMYFFLMPNNLATGGANGLAIVINSFIPALSVGILMIIINLVLFIVAFLAIGKNFGIKTIYSSLGVSFMILILEKIIPIQKSITGELFLELIFGIIISGGGMAIVFNENASTGGTDIIAKILNKFFHINLGKAVLLADLSITVMAGFAFGPRLSMFSMLGVIINGFIIDSIIEGLNMNKQVTIISSKYEEVRKYIIEELEKSSTIYEAIGGFSDENKKVIVSIMGRREFIRLKNFINTIDQDAFVTVNNIYEVFGNGFGSFTH</sequence>
<comment type="caution">
    <text evidence="8">The sequence shown here is derived from an EMBL/GenBank/DDBJ whole genome shotgun (WGS) entry which is preliminary data.</text>
</comment>
<feature type="transmembrane region" description="Helical" evidence="6">
    <location>
        <begin position="7"/>
        <end position="26"/>
    </location>
</feature>
<proteinExistence type="predicted"/>
<keyword evidence="2" id="KW-1003">Cell membrane</keyword>
<evidence type="ECO:0000313" key="8">
    <source>
        <dbReference type="EMBL" id="MBU5591508.1"/>
    </source>
</evidence>
<evidence type="ECO:0000256" key="2">
    <source>
        <dbReference type="ARBA" id="ARBA00022475"/>
    </source>
</evidence>
<keyword evidence="3 6" id="KW-0812">Transmembrane</keyword>
<gene>
    <name evidence="8" type="ORF">KQI89_07005</name>
</gene>
<dbReference type="PANTHER" id="PTHR33545:SF9">
    <property type="entry name" value="UPF0750 MEMBRANE PROTEIN YITE"/>
    <property type="match status" value="1"/>
</dbReference>
<name>A0ABS6EZ61_9CLOT</name>
<evidence type="ECO:0000313" key="9">
    <source>
        <dbReference type="Proteomes" id="UP000736583"/>
    </source>
</evidence>
<dbReference type="EMBL" id="JAHLQL010000001">
    <property type="protein sequence ID" value="MBU5591508.1"/>
    <property type="molecule type" value="Genomic_DNA"/>
</dbReference>
<comment type="subcellular location">
    <subcellularLocation>
        <location evidence="1">Cell membrane</location>
        <topology evidence="1">Multi-pass membrane protein</topology>
    </subcellularLocation>
</comment>
<feature type="transmembrane region" description="Helical" evidence="6">
    <location>
        <begin position="146"/>
        <end position="169"/>
    </location>
</feature>
<dbReference type="RefSeq" id="WP_216456464.1">
    <property type="nucleotide sequence ID" value="NZ_JAHLQL010000001.1"/>
</dbReference>
<evidence type="ECO:0000256" key="4">
    <source>
        <dbReference type="ARBA" id="ARBA00022989"/>
    </source>
</evidence>
<organism evidence="8 9">
    <name type="scientific">Clostridium simiarum</name>
    <dbReference type="NCBI Taxonomy" id="2841506"/>
    <lineage>
        <taxon>Bacteria</taxon>
        <taxon>Bacillati</taxon>
        <taxon>Bacillota</taxon>
        <taxon>Clostridia</taxon>
        <taxon>Eubacteriales</taxon>
        <taxon>Clostridiaceae</taxon>
        <taxon>Clostridium</taxon>
    </lineage>
</organism>
<dbReference type="CDD" id="cd16380">
    <property type="entry name" value="YitT_C"/>
    <property type="match status" value="1"/>
</dbReference>
<dbReference type="PANTHER" id="PTHR33545">
    <property type="entry name" value="UPF0750 MEMBRANE PROTEIN YITT-RELATED"/>
    <property type="match status" value="1"/>
</dbReference>
<accession>A0ABS6EZ61</accession>